<evidence type="ECO:0000313" key="3">
    <source>
        <dbReference type="Proteomes" id="UP000291469"/>
    </source>
</evidence>
<dbReference type="KEGG" id="erz:ER308_19780"/>
<accession>A0A411YK68</accession>
<keyword evidence="3" id="KW-1185">Reference proteome</keyword>
<evidence type="ECO:0000313" key="2">
    <source>
        <dbReference type="EMBL" id="QBI21586.1"/>
    </source>
</evidence>
<feature type="region of interest" description="Disordered" evidence="1">
    <location>
        <begin position="1"/>
        <end position="45"/>
    </location>
</feature>
<dbReference type="AlphaFoldDB" id="A0A411YK68"/>
<proteinExistence type="predicted"/>
<evidence type="ECO:0000256" key="1">
    <source>
        <dbReference type="SAM" id="MobiDB-lite"/>
    </source>
</evidence>
<organism evidence="2 3">
    <name type="scientific">Egibacter rhizosphaerae</name>
    <dbReference type="NCBI Taxonomy" id="1670831"/>
    <lineage>
        <taxon>Bacteria</taxon>
        <taxon>Bacillati</taxon>
        <taxon>Actinomycetota</taxon>
        <taxon>Nitriliruptoria</taxon>
        <taxon>Egibacterales</taxon>
        <taxon>Egibacteraceae</taxon>
        <taxon>Egibacter</taxon>
    </lineage>
</organism>
<reference evidence="2 3" key="1">
    <citation type="submission" date="2019-01" db="EMBL/GenBank/DDBJ databases">
        <title>Egibacter rhizosphaerae EGI 80759T.</title>
        <authorList>
            <person name="Chen D.-D."/>
            <person name="Tian Y."/>
            <person name="Jiao J.-Y."/>
            <person name="Zhang X.-T."/>
            <person name="Zhang Y.-G."/>
            <person name="Zhang Y."/>
            <person name="Xiao M."/>
            <person name="Shu W.-S."/>
            <person name="Li W.-J."/>
        </authorList>
    </citation>
    <scope>NUCLEOTIDE SEQUENCE [LARGE SCALE GENOMIC DNA]</scope>
    <source>
        <strain evidence="2 3">EGI 80759</strain>
    </source>
</reference>
<name>A0A411YK68_9ACTN</name>
<dbReference type="EMBL" id="CP036402">
    <property type="protein sequence ID" value="QBI21586.1"/>
    <property type="molecule type" value="Genomic_DNA"/>
</dbReference>
<gene>
    <name evidence="2" type="ORF">ER308_19780</name>
</gene>
<sequence length="297" mass="31639">MLSSPSSLEVAGEPSELASLSPAVRDVATGAEPSGATEGLEIPEEVIPDEPVVVFEASGGYDWSLGELASSTWTFGFFAERGDDDGERFRAVVEEAGFTEERSSETTEEGLTVDRVEYVDDGGPGSTHRLTVDVGSLDEDEDTVVVFYDSHHTSEDGAQLDGNEHGWVNAVEVPGDAGLDRVNSGYVVPRVSLLEPSIDLQRRASFVIPTDDVDAMKEIVESGELVEGVDLSVTSEHEDDDYRAYDLESDEGDTFNVSISIDGVEDGVSTVTVRASLVALDVEIGSAIEGQGPDLET</sequence>
<dbReference type="Proteomes" id="UP000291469">
    <property type="component" value="Chromosome"/>
</dbReference>
<protein>
    <submittedName>
        <fullName evidence="2">Uncharacterized protein</fullName>
    </submittedName>
</protein>